<name>A0ABS6F2Q6_9CLOT</name>
<protein>
    <submittedName>
        <fullName evidence="1">Aminoglycoside 6-adenylyltransferase</fullName>
    </submittedName>
</protein>
<reference evidence="1 2" key="1">
    <citation type="submission" date="2021-06" db="EMBL/GenBank/DDBJ databases">
        <authorList>
            <person name="Sun Q."/>
            <person name="Li D."/>
        </authorList>
    </citation>
    <scope>NUCLEOTIDE SEQUENCE [LARGE SCALE GENOMIC DNA]</scope>
    <source>
        <strain evidence="1 2">MSJ-4</strain>
    </source>
</reference>
<organism evidence="1 2">
    <name type="scientific">Clostridium simiarum</name>
    <dbReference type="NCBI Taxonomy" id="2841506"/>
    <lineage>
        <taxon>Bacteria</taxon>
        <taxon>Bacillati</taxon>
        <taxon>Bacillota</taxon>
        <taxon>Clostridia</taxon>
        <taxon>Eubacteriales</taxon>
        <taxon>Clostridiaceae</taxon>
        <taxon>Clostridium</taxon>
    </lineage>
</organism>
<dbReference type="RefSeq" id="WP_216457518.1">
    <property type="nucleotide sequence ID" value="NZ_JAHLQL010000005.1"/>
</dbReference>
<dbReference type="Proteomes" id="UP000736583">
    <property type="component" value="Unassembled WGS sequence"/>
</dbReference>
<proteinExistence type="predicted"/>
<evidence type="ECO:0000313" key="2">
    <source>
        <dbReference type="Proteomes" id="UP000736583"/>
    </source>
</evidence>
<accession>A0ABS6F2Q6</accession>
<evidence type="ECO:0000313" key="1">
    <source>
        <dbReference type="EMBL" id="MBU5592791.1"/>
    </source>
</evidence>
<dbReference type="InterPro" id="IPR007530">
    <property type="entry name" value="Aminoglycoside_adenylylTfrase"/>
</dbReference>
<gene>
    <name evidence="1" type="ORF">KQI89_13645</name>
</gene>
<keyword evidence="2" id="KW-1185">Reference proteome</keyword>
<dbReference type="Pfam" id="PF04439">
    <property type="entry name" value="Adenyl_transf"/>
    <property type="match status" value="1"/>
</dbReference>
<dbReference type="EMBL" id="JAHLQL010000005">
    <property type="protein sequence ID" value="MBU5592791.1"/>
    <property type="molecule type" value="Genomic_DNA"/>
</dbReference>
<comment type="caution">
    <text evidence="1">The sequence shown here is derived from an EMBL/GenBank/DDBJ whole genome shotgun (WGS) entry which is preliminary data.</text>
</comment>
<sequence length="285" mass="33705">MRKENQVIKQILDFACNEEKVRAVMINGSRVNSNAPKDIMQDYDIVFFITNIDDVSYKINQDWVNVFGELVIMQQNDFEDGSYIFLMQFKDGVRIDLGFKDINRIEEMTKEDTLSKILLDKDNIGLKLPLPNDSIHYVKKPTEKEFNEILNEAWWIQTYVAKAIWRDELPLAKYMFDVVLIDCIREILSWHIGEMYNWKINVGKCGKWFKGLLPEEIFNELVSIYPTVDYEEMWQSLFEAGKFIRKIGKELAEKLGYNYPIQDDINVTEYIQKIKILPRDATDFY</sequence>